<dbReference type="AlphaFoldDB" id="A0A2I0HG83"/>
<evidence type="ECO:0000313" key="2">
    <source>
        <dbReference type="EMBL" id="PKI26335.1"/>
    </source>
</evidence>
<dbReference type="EMBL" id="PGOL01031730">
    <property type="protein sequence ID" value="PKI26335.1"/>
    <property type="molecule type" value="Genomic_DNA"/>
</dbReference>
<sequence>PKRKSKRDEGSGPPIGNLDPSTKVAGAHRGHRRPRWRSRGRLLAAPNPESTGDKLE</sequence>
<feature type="non-terminal residue" evidence="2">
    <location>
        <position position="1"/>
    </location>
</feature>
<dbReference type="Proteomes" id="UP000233551">
    <property type="component" value="Unassembled WGS sequence"/>
</dbReference>
<feature type="region of interest" description="Disordered" evidence="1">
    <location>
        <begin position="1"/>
        <end position="56"/>
    </location>
</feature>
<evidence type="ECO:0000313" key="3">
    <source>
        <dbReference type="Proteomes" id="UP000233551"/>
    </source>
</evidence>
<accession>A0A2I0HG83</accession>
<feature type="compositionally biased region" description="Basic and acidic residues" evidence="1">
    <location>
        <begin position="1"/>
        <end position="10"/>
    </location>
</feature>
<proteinExistence type="predicted"/>
<name>A0A2I0HG83_PUNGR</name>
<feature type="non-terminal residue" evidence="2">
    <location>
        <position position="56"/>
    </location>
</feature>
<comment type="caution">
    <text evidence="2">The sequence shown here is derived from an EMBL/GenBank/DDBJ whole genome shotgun (WGS) entry which is preliminary data.</text>
</comment>
<organism evidence="2 3">
    <name type="scientific">Punica granatum</name>
    <name type="common">Pomegranate</name>
    <dbReference type="NCBI Taxonomy" id="22663"/>
    <lineage>
        <taxon>Eukaryota</taxon>
        <taxon>Viridiplantae</taxon>
        <taxon>Streptophyta</taxon>
        <taxon>Embryophyta</taxon>
        <taxon>Tracheophyta</taxon>
        <taxon>Spermatophyta</taxon>
        <taxon>Magnoliopsida</taxon>
        <taxon>eudicotyledons</taxon>
        <taxon>Gunneridae</taxon>
        <taxon>Pentapetalae</taxon>
        <taxon>rosids</taxon>
        <taxon>malvids</taxon>
        <taxon>Myrtales</taxon>
        <taxon>Lythraceae</taxon>
        <taxon>Punica</taxon>
    </lineage>
</organism>
<feature type="compositionally biased region" description="Basic residues" evidence="1">
    <location>
        <begin position="26"/>
        <end position="40"/>
    </location>
</feature>
<evidence type="ECO:0000256" key="1">
    <source>
        <dbReference type="SAM" id="MobiDB-lite"/>
    </source>
</evidence>
<protein>
    <submittedName>
        <fullName evidence="2">Uncharacterized protein</fullName>
    </submittedName>
</protein>
<gene>
    <name evidence="2" type="ORF">CRG98_048976</name>
</gene>
<reference evidence="2 3" key="1">
    <citation type="submission" date="2017-11" db="EMBL/GenBank/DDBJ databases">
        <title>De-novo sequencing of pomegranate (Punica granatum L.) genome.</title>
        <authorList>
            <person name="Akparov Z."/>
            <person name="Amiraslanov A."/>
            <person name="Hajiyeva S."/>
            <person name="Abbasov M."/>
            <person name="Kaur K."/>
            <person name="Hamwieh A."/>
            <person name="Solovyev V."/>
            <person name="Salamov A."/>
            <person name="Braich B."/>
            <person name="Kosarev P."/>
            <person name="Mahmoud A."/>
            <person name="Hajiyev E."/>
            <person name="Babayeva S."/>
            <person name="Izzatullayeva V."/>
            <person name="Mammadov A."/>
            <person name="Mammadov A."/>
            <person name="Sharifova S."/>
            <person name="Ojaghi J."/>
            <person name="Eynullazada K."/>
            <person name="Bayramov B."/>
            <person name="Abdulazimova A."/>
            <person name="Shahmuradov I."/>
        </authorList>
    </citation>
    <scope>NUCLEOTIDE SEQUENCE [LARGE SCALE GENOMIC DNA]</scope>
    <source>
        <strain evidence="3">cv. AG2017</strain>
        <tissue evidence="2">Leaf</tissue>
    </source>
</reference>
<keyword evidence="3" id="KW-1185">Reference proteome</keyword>